<evidence type="ECO:0000313" key="2">
    <source>
        <dbReference type="Proteomes" id="UP000613160"/>
    </source>
</evidence>
<comment type="caution">
    <text evidence="1">The sequence shown here is derived from an EMBL/GenBank/DDBJ whole genome shotgun (WGS) entry which is preliminary data.</text>
</comment>
<gene>
    <name evidence="1" type="ORF">GCM10011335_14690</name>
</gene>
<keyword evidence="2" id="KW-1185">Reference proteome</keyword>
<reference evidence="1" key="1">
    <citation type="journal article" date="2014" name="Int. J. Syst. Evol. Microbiol.">
        <title>Complete genome sequence of Corynebacterium casei LMG S-19264T (=DSM 44701T), isolated from a smear-ripened cheese.</title>
        <authorList>
            <consortium name="US DOE Joint Genome Institute (JGI-PGF)"/>
            <person name="Walter F."/>
            <person name="Albersmeier A."/>
            <person name="Kalinowski J."/>
            <person name="Ruckert C."/>
        </authorList>
    </citation>
    <scope>NUCLEOTIDE SEQUENCE</scope>
    <source>
        <strain evidence="1">CGMCC 1.15493</strain>
    </source>
</reference>
<dbReference type="Proteomes" id="UP000613160">
    <property type="component" value="Unassembled WGS sequence"/>
</dbReference>
<proteinExistence type="predicted"/>
<dbReference type="RefSeq" id="WP_188849944.1">
    <property type="nucleotide sequence ID" value="NZ_BMJJ01000003.1"/>
</dbReference>
<reference evidence="1" key="2">
    <citation type="submission" date="2020-09" db="EMBL/GenBank/DDBJ databases">
        <authorList>
            <person name="Sun Q."/>
            <person name="Zhou Y."/>
        </authorList>
    </citation>
    <scope>NUCLEOTIDE SEQUENCE</scope>
    <source>
        <strain evidence="1">CGMCC 1.15493</strain>
    </source>
</reference>
<name>A0A917D7S0_9HYPH</name>
<organism evidence="1 2">
    <name type="scientific">Aureimonas glaciei</name>
    <dbReference type="NCBI Taxonomy" id="1776957"/>
    <lineage>
        <taxon>Bacteria</taxon>
        <taxon>Pseudomonadati</taxon>
        <taxon>Pseudomonadota</taxon>
        <taxon>Alphaproteobacteria</taxon>
        <taxon>Hyphomicrobiales</taxon>
        <taxon>Aurantimonadaceae</taxon>
        <taxon>Aureimonas</taxon>
    </lineage>
</organism>
<accession>A0A917D7S0</accession>
<dbReference type="EMBL" id="BMJJ01000003">
    <property type="protein sequence ID" value="GGD12906.1"/>
    <property type="molecule type" value="Genomic_DNA"/>
</dbReference>
<evidence type="ECO:0000313" key="1">
    <source>
        <dbReference type="EMBL" id="GGD12906.1"/>
    </source>
</evidence>
<dbReference type="AlphaFoldDB" id="A0A917D7S0"/>
<sequence>MARAIKTFALVGPKSAEKAASAGSAIKIDLGGLKLSTDQIESIRQSAVKAALSDVQSMVDAAALDSFSTFSTFSTFGSGSMGMLRADVGGELVGRVLGR</sequence>
<protein>
    <submittedName>
        <fullName evidence="1">Uncharacterized protein</fullName>
    </submittedName>
</protein>